<accession>A0A1B0GSU9</accession>
<reference evidence="1" key="3">
    <citation type="submission" date="2025-08" db="UniProtKB">
        <authorList>
            <consortium name="Ensembl"/>
        </authorList>
    </citation>
    <scope>IDENTIFICATION</scope>
    <source>
        <strain evidence="1">C57BL/6J</strain>
    </source>
</reference>
<dbReference type="InterPro" id="IPR033593">
    <property type="entry name" value="N-RASSF"/>
</dbReference>
<dbReference type="Gene3D" id="3.10.20.90">
    <property type="entry name" value="Phosphatidylinositol 3-kinase Catalytic Subunit, Chain A, domain 1"/>
    <property type="match status" value="1"/>
</dbReference>
<name>A0A1B0GSU9_MOUSE</name>
<reference evidence="1 3" key="1">
    <citation type="journal article" date="2009" name="PLoS Biol.">
        <title>Lineage-specific biology revealed by a finished genome assembly of the mouse.</title>
        <authorList>
            <consortium name="Mouse Genome Sequencing Consortium"/>
            <person name="Church D.M."/>
            <person name="Goodstadt L."/>
            <person name="Hillier L.W."/>
            <person name="Zody M.C."/>
            <person name="Goldstein S."/>
            <person name="She X."/>
            <person name="Bult C.J."/>
            <person name="Agarwala R."/>
            <person name="Cherry J.L."/>
            <person name="DiCuccio M."/>
            <person name="Hlavina W."/>
            <person name="Kapustin Y."/>
            <person name="Meric P."/>
            <person name="Maglott D."/>
            <person name="Birtle Z."/>
            <person name="Marques A.C."/>
            <person name="Graves T."/>
            <person name="Zhou S."/>
            <person name="Teague B."/>
            <person name="Potamousis K."/>
            <person name="Churas C."/>
            <person name="Place M."/>
            <person name="Herschleb J."/>
            <person name="Runnheim R."/>
            <person name="Forrest D."/>
            <person name="Amos-Landgraf J."/>
            <person name="Schwartz D.C."/>
            <person name="Cheng Z."/>
            <person name="Lindblad-Toh K."/>
            <person name="Eichler E.E."/>
            <person name="Ponting C.P."/>
        </authorList>
    </citation>
    <scope>NUCLEOTIDE SEQUENCE [LARGE SCALE GENOMIC DNA]</scope>
    <source>
        <strain evidence="1 3">C57BL/6J</strain>
    </source>
</reference>
<dbReference type="MGI" id="MGI:1914235">
    <property type="gene designation" value="Rassf7"/>
</dbReference>
<dbReference type="InterPro" id="IPR029071">
    <property type="entry name" value="Ubiquitin-like_domsf"/>
</dbReference>
<sequence>MVLELVAMELKVWVDGIQRVVCGVSEQTTCQEVVIALAQAIAS</sequence>
<dbReference type="Antibodypedia" id="9750">
    <property type="antibodies" value="244 antibodies from 33 providers"/>
</dbReference>
<dbReference type="Bgee" id="ENSMUSG00000038618">
    <property type="expression patterns" value="Expressed in esophagus and 182 other cell types or tissues"/>
</dbReference>
<dbReference type="ExpressionAtlas" id="A0A1B0GSU9">
    <property type="expression patterns" value="baseline and differential"/>
</dbReference>
<dbReference type="VEuPathDB" id="HostDB:ENSMUSG00000038618"/>
<dbReference type="AlphaFoldDB" id="A0A1B0GSU9"/>
<keyword evidence="3" id="KW-1185">Reference proteome</keyword>
<dbReference type="AGR" id="MGI:1914235"/>
<proteinExistence type="predicted"/>
<evidence type="ECO:0000313" key="1">
    <source>
        <dbReference type="Ensembl" id="ENSMUSP00000148079.2"/>
    </source>
</evidence>
<gene>
    <name evidence="1 2" type="primary">Rassf7</name>
</gene>
<dbReference type="Ensembl" id="ENSMUST00000127613.2">
    <property type="protein sequence ID" value="ENSMUSP00000148079.2"/>
    <property type="gene ID" value="ENSMUSG00000038618.13"/>
</dbReference>
<dbReference type="PANTHER" id="PTHR15286:SF11">
    <property type="entry name" value="RAS ASSOCIATION DOMAIN-CONTAINING PROTEIN 7"/>
    <property type="match status" value="1"/>
</dbReference>
<dbReference type="GeneTree" id="ENSGT00950000182839"/>
<organism evidence="1 3">
    <name type="scientific">Mus musculus</name>
    <name type="common">Mouse</name>
    <dbReference type="NCBI Taxonomy" id="10090"/>
    <lineage>
        <taxon>Eukaryota</taxon>
        <taxon>Metazoa</taxon>
        <taxon>Chordata</taxon>
        <taxon>Craniata</taxon>
        <taxon>Vertebrata</taxon>
        <taxon>Euteleostomi</taxon>
        <taxon>Mammalia</taxon>
        <taxon>Eutheria</taxon>
        <taxon>Euarchontoglires</taxon>
        <taxon>Glires</taxon>
        <taxon>Rodentia</taxon>
        <taxon>Myomorpha</taxon>
        <taxon>Muroidea</taxon>
        <taxon>Muridae</taxon>
        <taxon>Murinae</taxon>
        <taxon>Mus</taxon>
        <taxon>Mus</taxon>
    </lineage>
</organism>
<dbReference type="Proteomes" id="UP000000589">
    <property type="component" value="Chromosome 7"/>
</dbReference>
<evidence type="ECO:0000313" key="2">
    <source>
        <dbReference type="MGI" id="MGI:1914235"/>
    </source>
</evidence>
<dbReference type="PANTHER" id="PTHR15286">
    <property type="entry name" value="RAS-ASSOCIATING DOMAIN CONTAINING PROTEIN"/>
    <property type="match status" value="1"/>
</dbReference>
<evidence type="ECO:0000313" key="3">
    <source>
        <dbReference type="Proteomes" id="UP000000589"/>
    </source>
</evidence>
<protein>
    <submittedName>
        <fullName evidence="1">Ras association (RalGDS/AF-6) domain family (N-terminal) member 7</fullName>
    </submittedName>
</protein>
<dbReference type="SMR" id="A0A1B0GSU9"/>
<dbReference type="ProteomicsDB" id="371332"/>
<reference evidence="1" key="4">
    <citation type="submission" date="2025-09" db="UniProtKB">
        <authorList>
            <consortium name="Ensembl"/>
        </authorList>
    </citation>
    <scope>IDENTIFICATION</scope>
    <source>
        <strain evidence="1">C57BL/6J</strain>
    </source>
</reference>
<dbReference type="SUPFAM" id="SSF54236">
    <property type="entry name" value="Ubiquitin-like"/>
    <property type="match status" value="1"/>
</dbReference>
<reference evidence="1 3" key="2">
    <citation type="journal article" date="2011" name="PLoS Biol.">
        <title>Modernizing reference genome assemblies.</title>
        <authorList>
            <person name="Church D.M."/>
            <person name="Schneider V.A."/>
            <person name="Graves T."/>
            <person name="Auger K."/>
            <person name="Cunningham F."/>
            <person name="Bouk N."/>
            <person name="Chen H.C."/>
            <person name="Agarwala R."/>
            <person name="McLaren W.M."/>
            <person name="Ritchie G.R."/>
            <person name="Albracht D."/>
            <person name="Kremitzki M."/>
            <person name="Rock S."/>
            <person name="Kotkiewicz H."/>
            <person name="Kremitzki C."/>
            <person name="Wollam A."/>
            <person name="Trani L."/>
            <person name="Fulton L."/>
            <person name="Fulton R."/>
            <person name="Matthews L."/>
            <person name="Whitehead S."/>
            <person name="Chow W."/>
            <person name="Torrance J."/>
            <person name="Dunn M."/>
            <person name="Harden G."/>
            <person name="Threadgold G."/>
            <person name="Wood J."/>
            <person name="Collins J."/>
            <person name="Heath P."/>
            <person name="Griffiths G."/>
            <person name="Pelan S."/>
            <person name="Grafham D."/>
            <person name="Eichler E.E."/>
            <person name="Weinstock G."/>
            <person name="Mardis E.R."/>
            <person name="Wilson R.K."/>
            <person name="Howe K."/>
            <person name="Flicek P."/>
            <person name="Hubbard T."/>
        </authorList>
    </citation>
    <scope>NUCLEOTIDE SEQUENCE [LARGE SCALE GENOMIC DNA]</scope>
    <source>
        <strain evidence="1 3">C57BL/6J</strain>
    </source>
</reference>